<dbReference type="PANTHER" id="PTHR43436:SF1">
    <property type="entry name" value="TRANSCRIPTIONAL REGULATORY PROTEIN"/>
    <property type="match status" value="1"/>
</dbReference>
<sequence>MLQPNENLVSFAKAGDDETPPDSGDLKKLADLIARFAPHDGRFELSGYGLYVVKETKTTPETTRTMSQPGMCIVAQGAKRVSLVHRSFEYNESRMVVYAAEVPVGASIVKASSEEPFLCLVVPLDPQKLIELILKVFPHSLPKTPDTQAIYVGNSHPKIVTAAIRIMDLILQQEDADLLVPLVIDEILIRLLRSPAGPAIAQIGITDSNAQKIAKTISWLKENYATTVRIEDLAAIAGMSPSSFYSHFKSITSMSPLQFQKTLRLQEARNLMIMRRVDVSNASLQVGYASLSQFSREYSRLFGYPPSKDIAQLRSA</sequence>
<evidence type="ECO:0000256" key="2">
    <source>
        <dbReference type="ARBA" id="ARBA00023125"/>
    </source>
</evidence>
<dbReference type="Pfam" id="PF06719">
    <property type="entry name" value="AraC_N"/>
    <property type="match status" value="1"/>
</dbReference>
<proteinExistence type="predicted"/>
<protein>
    <submittedName>
        <fullName evidence="6">AraC family transcriptional regulator</fullName>
    </submittedName>
</protein>
<dbReference type="InterPro" id="IPR009057">
    <property type="entry name" value="Homeodomain-like_sf"/>
</dbReference>
<gene>
    <name evidence="6" type="ORF">E4P82_17840</name>
</gene>
<keyword evidence="3" id="KW-0804">Transcription</keyword>
<dbReference type="Pfam" id="PF12833">
    <property type="entry name" value="HTH_18"/>
    <property type="match status" value="1"/>
</dbReference>
<dbReference type="PROSITE" id="PS00041">
    <property type="entry name" value="HTH_ARAC_FAMILY_1"/>
    <property type="match status" value="1"/>
</dbReference>
<comment type="caution">
    <text evidence="6">The sequence shown here is derived from an EMBL/GenBank/DDBJ whole genome shotgun (WGS) entry which is preliminary data.</text>
</comment>
<dbReference type="PROSITE" id="PS01124">
    <property type="entry name" value="HTH_ARAC_FAMILY_2"/>
    <property type="match status" value="1"/>
</dbReference>
<dbReference type="EMBL" id="SPMZ01000067">
    <property type="protein sequence ID" value="NMQ20885.1"/>
    <property type="molecule type" value="Genomic_DNA"/>
</dbReference>
<keyword evidence="2" id="KW-0238">DNA-binding</keyword>
<dbReference type="InterPro" id="IPR018060">
    <property type="entry name" value="HTH_AraC"/>
</dbReference>
<dbReference type="PANTHER" id="PTHR43436">
    <property type="entry name" value="ARAC-FAMILY TRANSCRIPTIONAL REGULATOR"/>
    <property type="match status" value="1"/>
</dbReference>
<dbReference type="RefSeq" id="WP_169250155.1">
    <property type="nucleotide sequence ID" value="NZ_SPMZ01000067.1"/>
</dbReference>
<dbReference type="Gene3D" id="1.10.10.60">
    <property type="entry name" value="Homeodomain-like"/>
    <property type="match status" value="2"/>
</dbReference>
<accession>A0ABX1TRA6</accession>
<feature type="domain" description="HTH araC/xylS-type" evidence="5">
    <location>
        <begin position="214"/>
        <end position="312"/>
    </location>
</feature>
<keyword evidence="1" id="KW-0805">Transcription regulation</keyword>
<dbReference type="Proteomes" id="UP000760480">
    <property type="component" value="Unassembled WGS sequence"/>
</dbReference>
<evidence type="ECO:0000256" key="4">
    <source>
        <dbReference type="SAM" id="MobiDB-lite"/>
    </source>
</evidence>
<evidence type="ECO:0000256" key="1">
    <source>
        <dbReference type="ARBA" id="ARBA00023015"/>
    </source>
</evidence>
<keyword evidence="7" id="KW-1185">Reference proteome</keyword>
<dbReference type="InterPro" id="IPR018062">
    <property type="entry name" value="HTH_AraC-typ_CS"/>
</dbReference>
<dbReference type="SMART" id="SM00342">
    <property type="entry name" value="HTH_ARAC"/>
    <property type="match status" value="1"/>
</dbReference>
<evidence type="ECO:0000313" key="7">
    <source>
        <dbReference type="Proteomes" id="UP000760480"/>
    </source>
</evidence>
<name>A0ABX1TRA6_9GAMM</name>
<dbReference type="SUPFAM" id="SSF46689">
    <property type="entry name" value="Homeodomain-like"/>
    <property type="match status" value="2"/>
</dbReference>
<organism evidence="6 7">
    <name type="scientific">Candidatus Competibacter phosphatis</name>
    <dbReference type="NCBI Taxonomy" id="221280"/>
    <lineage>
        <taxon>Bacteria</taxon>
        <taxon>Pseudomonadati</taxon>
        <taxon>Pseudomonadota</taxon>
        <taxon>Gammaproteobacteria</taxon>
        <taxon>Candidatus Competibacteraceae</taxon>
        <taxon>Candidatus Competibacter</taxon>
    </lineage>
</organism>
<evidence type="ECO:0000256" key="3">
    <source>
        <dbReference type="ARBA" id="ARBA00023163"/>
    </source>
</evidence>
<dbReference type="InterPro" id="IPR009594">
    <property type="entry name" value="Tscrpt_reg_HTH_AraC_N"/>
</dbReference>
<evidence type="ECO:0000259" key="5">
    <source>
        <dbReference type="PROSITE" id="PS01124"/>
    </source>
</evidence>
<evidence type="ECO:0000313" key="6">
    <source>
        <dbReference type="EMBL" id="NMQ20885.1"/>
    </source>
</evidence>
<reference evidence="6 7" key="1">
    <citation type="submission" date="2019-03" db="EMBL/GenBank/DDBJ databases">
        <title>Metabolic reconstructions from genomes of highly enriched 'Candidatus Accumulibacter' and 'Candidatus Competibacter' bioreactor populations.</title>
        <authorList>
            <person name="Annavajhala M.K."/>
            <person name="Welles L."/>
            <person name="Abbas B."/>
            <person name="Sorokin D."/>
            <person name="Park H."/>
            <person name="Van Loosdrecht M."/>
            <person name="Chandran K."/>
        </authorList>
    </citation>
    <scope>NUCLEOTIDE SEQUENCE [LARGE SCALE GENOMIC DNA]</scope>
    <source>
        <strain evidence="6 7">SBR_G</strain>
    </source>
</reference>
<feature type="region of interest" description="Disordered" evidence="4">
    <location>
        <begin position="1"/>
        <end position="23"/>
    </location>
</feature>